<evidence type="ECO:0000313" key="4">
    <source>
        <dbReference type="Proteomes" id="UP000192932"/>
    </source>
</evidence>
<sequence>MPAYLYIILIVLLLTGVTYLALNPNRVWEKREYVILVSLLLIAFTVMKSLGSDISTSIEKNNKQIKHNVKMMEELLVSEFNIPAEKIYLEEKTKYYKVTTNTGIYKVTFKYDSQKNIIGIQKIDPILSIANEGGNHEQGSHN</sequence>
<keyword evidence="2" id="KW-0614">Plasmid</keyword>
<evidence type="ECO:0000313" key="2">
    <source>
        <dbReference type="EMBL" id="ARJ25731.1"/>
    </source>
</evidence>
<dbReference type="Proteomes" id="UP000192932">
    <property type="component" value="Plasmid unnamed3"/>
</dbReference>
<dbReference type="AlphaFoldDB" id="A0A1W6AJ20"/>
<proteinExistence type="predicted"/>
<keyword evidence="1" id="KW-0812">Transmembrane</keyword>
<accession>A0A1W6AJ20</accession>
<dbReference type="Proteomes" id="UP000305524">
    <property type="component" value="Unassembled WGS sequence"/>
</dbReference>
<gene>
    <name evidence="2" type="ORF">B7492_32340</name>
    <name evidence="3" type="ORF">FC701_15070</name>
</gene>
<geneLocation type="plasmid" evidence="2 4">
    <name>unnamed3</name>
</geneLocation>
<evidence type="ECO:0000256" key="1">
    <source>
        <dbReference type="SAM" id="Phobius"/>
    </source>
</evidence>
<evidence type="ECO:0000313" key="5">
    <source>
        <dbReference type="Proteomes" id="UP000305524"/>
    </source>
</evidence>
<name>A0A1W6AJ20_BACMY</name>
<keyword evidence="1" id="KW-1133">Transmembrane helix</keyword>
<dbReference type="RefSeq" id="WP_085313451.1">
    <property type="nucleotide sequence ID" value="NZ_CP020746.1"/>
</dbReference>
<keyword evidence="1" id="KW-0472">Membrane</keyword>
<protein>
    <recommendedName>
        <fullName evidence="6">DUF3290 domain-containing protein</fullName>
    </recommendedName>
</protein>
<evidence type="ECO:0000313" key="3">
    <source>
        <dbReference type="EMBL" id="TKI84151.1"/>
    </source>
</evidence>
<feature type="transmembrane region" description="Helical" evidence="1">
    <location>
        <begin position="34"/>
        <end position="51"/>
    </location>
</feature>
<reference evidence="2 4" key="1">
    <citation type="submission" date="2017-04" db="EMBL/GenBank/DDBJ databases">
        <title>The Characteristic of a Fine Plant Growth-Promoting Rhizobacteria Bacillus mycoides Gnyt1 and its Whole Genome Sequencing Analysis.</title>
        <authorList>
            <person name="Li J.H."/>
            <person name="Yao T."/>
        </authorList>
    </citation>
    <scope>NUCLEOTIDE SEQUENCE [LARGE SCALE GENOMIC DNA]</scope>
    <source>
        <strain evidence="2 4">Gnyt1</strain>
        <plasmid evidence="4">Plasmid unnamed3</plasmid>
        <plasmid evidence="2">unnamed3</plasmid>
    </source>
</reference>
<organism evidence="2 4">
    <name type="scientific">Bacillus mycoides</name>
    <dbReference type="NCBI Taxonomy" id="1405"/>
    <lineage>
        <taxon>Bacteria</taxon>
        <taxon>Bacillati</taxon>
        <taxon>Bacillota</taxon>
        <taxon>Bacilli</taxon>
        <taxon>Bacillales</taxon>
        <taxon>Bacillaceae</taxon>
        <taxon>Bacillus</taxon>
        <taxon>Bacillus cereus group</taxon>
    </lineage>
</organism>
<feature type="transmembrane region" description="Helical" evidence="1">
    <location>
        <begin position="6"/>
        <end position="22"/>
    </location>
</feature>
<dbReference type="EMBL" id="CP020746">
    <property type="protein sequence ID" value="ARJ25731.1"/>
    <property type="molecule type" value="Genomic_DNA"/>
</dbReference>
<reference evidence="3 5" key="2">
    <citation type="journal article" date="2019" name="Environ. Microbiol.">
        <title>An active ?-lactamase is a part of an orchestrated cell wall stress resistance network of Bacillus subtilis and related rhizosphere species.</title>
        <authorList>
            <person name="Bucher T."/>
            <person name="Keren-Paz A."/>
            <person name="Hausser J."/>
            <person name="Olender T."/>
            <person name="Cytryn E."/>
            <person name="Kolodkin-Gal I."/>
        </authorList>
    </citation>
    <scope>NUCLEOTIDE SEQUENCE [LARGE SCALE GENOMIC DNA]</scope>
    <source>
        <strain evidence="3 5">I186</strain>
    </source>
</reference>
<dbReference type="EMBL" id="SZOD01000337">
    <property type="protein sequence ID" value="TKI84151.1"/>
    <property type="molecule type" value="Genomic_DNA"/>
</dbReference>
<evidence type="ECO:0008006" key="6">
    <source>
        <dbReference type="Google" id="ProtNLM"/>
    </source>
</evidence>